<evidence type="ECO:0000259" key="1">
    <source>
        <dbReference type="Pfam" id="PF00117"/>
    </source>
</evidence>
<proteinExistence type="predicted"/>
<accession>A0A9D1RXY0</accession>
<dbReference type="PANTHER" id="PTHR42695">
    <property type="entry name" value="GLUTAMINE AMIDOTRANSFERASE YLR126C-RELATED"/>
    <property type="match status" value="1"/>
</dbReference>
<dbReference type="InterPro" id="IPR029062">
    <property type="entry name" value="Class_I_gatase-like"/>
</dbReference>
<reference evidence="2" key="2">
    <citation type="submission" date="2021-04" db="EMBL/GenBank/DDBJ databases">
        <authorList>
            <person name="Gilroy R."/>
        </authorList>
    </citation>
    <scope>NUCLEOTIDE SEQUENCE</scope>
    <source>
        <strain evidence="2">4376</strain>
    </source>
</reference>
<organism evidence="2 3">
    <name type="scientific">Candidatus Corynebacterium gallistercoris</name>
    <dbReference type="NCBI Taxonomy" id="2838530"/>
    <lineage>
        <taxon>Bacteria</taxon>
        <taxon>Bacillati</taxon>
        <taxon>Actinomycetota</taxon>
        <taxon>Actinomycetes</taxon>
        <taxon>Mycobacteriales</taxon>
        <taxon>Corynebacteriaceae</taxon>
        <taxon>Corynebacterium</taxon>
    </lineage>
</organism>
<dbReference type="CDD" id="cd01741">
    <property type="entry name" value="GATase1_1"/>
    <property type="match status" value="1"/>
</dbReference>
<dbReference type="Pfam" id="PF00117">
    <property type="entry name" value="GATase"/>
    <property type="match status" value="1"/>
</dbReference>
<evidence type="ECO:0000313" key="3">
    <source>
        <dbReference type="Proteomes" id="UP000824189"/>
    </source>
</evidence>
<keyword evidence="2" id="KW-0315">Glutamine amidotransferase</keyword>
<dbReference type="PANTHER" id="PTHR42695:SF5">
    <property type="entry name" value="GLUTAMINE AMIDOTRANSFERASE YLR126C-RELATED"/>
    <property type="match status" value="1"/>
</dbReference>
<name>A0A9D1RXY0_9CORY</name>
<reference evidence="2" key="1">
    <citation type="journal article" date="2021" name="PeerJ">
        <title>Extensive microbial diversity within the chicken gut microbiome revealed by metagenomics and culture.</title>
        <authorList>
            <person name="Gilroy R."/>
            <person name="Ravi A."/>
            <person name="Getino M."/>
            <person name="Pursley I."/>
            <person name="Horton D.L."/>
            <person name="Alikhan N.F."/>
            <person name="Baker D."/>
            <person name="Gharbi K."/>
            <person name="Hall N."/>
            <person name="Watson M."/>
            <person name="Adriaenssens E.M."/>
            <person name="Foster-Nyarko E."/>
            <person name="Jarju S."/>
            <person name="Secka A."/>
            <person name="Antonio M."/>
            <person name="Oren A."/>
            <person name="Chaudhuri R.R."/>
            <person name="La Ragione R."/>
            <person name="Hildebrand F."/>
            <person name="Pallen M.J."/>
        </authorList>
    </citation>
    <scope>NUCLEOTIDE SEQUENCE</scope>
    <source>
        <strain evidence="2">4376</strain>
    </source>
</reference>
<dbReference type="SUPFAM" id="SSF52317">
    <property type="entry name" value="Class I glutamine amidotransferase-like"/>
    <property type="match status" value="1"/>
</dbReference>
<sequence>MKFVLLCPRRGAEVLAAEYSDFLQFSGLTPETLEQRPLESPQADLGDFTDVAGVFIGGSPFTITQPYESLWQEEISRKLSAFVAAQAASGEIPVFSACYGASMLAHYLGGSVDSTYSESAGTSLVRLTDAGRDDPIVSALPDEFTVLTGHKDSVITLPPGATLLGTNEACPVQLYRLGDVVWTSQFHPEMDSAAITRRLGFYEAEGYCDPAELEQTYASFHGADTAAVNGLLQRFVEFCQQR</sequence>
<dbReference type="Proteomes" id="UP000824189">
    <property type="component" value="Unassembled WGS sequence"/>
</dbReference>
<feature type="domain" description="Glutamine amidotransferase" evidence="1">
    <location>
        <begin position="49"/>
        <end position="192"/>
    </location>
</feature>
<protein>
    <submittedName>
        <fullName evidence="2">Glutamine amidotransferase</fullName>
    </submittedName>
</protein>
<comment type="caution">
    <text evidence="2">The sequence shown here is derived from an EMBL/GenBank/DDBJ whole genome shotgun (WGS) entry which is preliminary data.</text>
</comment>
<dbReference type="EMBL" id="DXFZ01000107">
    <property type="protein sequence ID" value="HIW96561.1"/>
    <property type="molecule type" value="Genomic_DNA"/>
</dbReference>
<dbReference type="Gene3D" id="3.40.50.880">
    <property type="match status" value="1"/>
</dbReference>
<gene>
    <name evidence="2" type="ORF">H9867_08810</name>
</gene>
<dbReference type="PROSITE" id="PS51273">
    <property type="entry name" value="GATASE_TYPE_1"/>
    <property type="match status" value="1"/>
</dbReference>
<dbReference type="GO" id="GO:0005829">
    <property type="term" value="C:cytosol"/>
    <property type="evidence" value="ECO:0007669"/>
    <property type="project" value="TreeGrafter"/>
</dbReference>
<dbReference type="InterPro" id="IPR017926">
    <property type="entry name" value="GATASE"/>
</dbReference>
<evidence type="ECO:0000313" key="2">
    <source>
        <dbReference type="EMBL" id="HIW96561.1"/>
    </source>
</evidence>
<dbReference type="AlphaFoldDB" id="A0A9D1RXY0"/>
<dbReference type="NCBIfam" id="NF005743">
    <property type="entry name" value="PRK07567.1"/>
    <property type="match status" value="1"/>
</dbReference>
<dbReference type="InterPro" id="IPR044992">
    <property type="entry name" value="ChyE-like"/>
</dbReference>